<gene>
    <name evidence="3" type="ORF">V1264_010142</name>
</gene>
<keyword evidence="4" id="KW-1185">Reference proteome</keyword>
<name>A0AAN9ANU1_9CAEN</name>
<dbReference type="SUPFAM" id="SSF48403">
    <property type="entry name" value="Ankyrin repeat"/>
    <property type="match status" value="1"/>
</dbReference>
<feature type="domain" description="SOCS box" evidence="2">
    <location>
        <begin position="396"/>
        <end position="448"/>
    </location>
</feature>
<dbReference type="EMBL" id="JBAMIC010000024">
    <property type="protein sequence ID" value="KAK7090327.1"/>
    <property type="molecule type" value="Genomic_DNA"/>
</dbReference>
<evidence type="ECO:0000259" key="2">
    <source>
        <dbReference type="PROSITE" id="PS50225"/>
    </source>
</evidence>
<keyword evidence="1" id="KW-0040">ANK repeat</keyword>
<dbReference type="Proteomes" id="UP001374579">
    <property type="component" value="Unassembled WGS sequence"/>
</dbReference>
<proteinExistence type="predicted"/>
<dbReference type="SMART" id="SM00248">
    <property type="entry name" value="ANK"/>
    <property type="match status" value="9"/>
</dbReference>
<dbReference type="InterPro" id="IPR002110">
    <property type="entry name" value="Ankyrin_rpt"/>
</dbReference>
<protein>
    <recommendedName>
        <fullName evidence="2">SOCS box domain-containing protein</fullName>
    </recommendedName>
</protein>
<feature type="repeat" description="ANK" evidence="1">
    <location>
        <begin position="52"/>
        <end position="84"/>
    </location>
</feature>
<organism evidence="3 4">
    <name type="scientific">Littorina saxatilis</name>
    <dbReference type="NCBI Taxonomy" id="31220"/>
    <lineage>
        <taxon>Eukaryota</taxon>
        <taxon>Metazoa</taxon>
        <taxon>Spiralia</taxon>
        <taxon>Lophotrochozoa</taxon>
        <taxon>Mollusca</taxon>
        <taxon>Gastropoda</taxon>
        <taxon>Caenogastropoda</taxon>
        <taxon>Littorinimorpha</taxon>
        <taxon>Littorinoidea</taxon>
        <taxon>Littorinidae</taxon>
        <taxon>Littorina</taxon>
    </lineage>
</organism>
<dbReference type="PANTHER" id="PTHR24118">
    <property type="entry name" value="POTE ANKYRIN DOMAIN"/>
    <property type="match status" value="1"/>
</dbReference>
<sequence length="455" mass="49908">MEEQAHGDREGEGAAATDKNCEALYTAVTADDLATLQQLLAEGTNADMFYDNDQSILHIACGKGRTECVKLLLDAGAMPDIHDKWGQTPLHYCICVQYLDTAMVLFDHLGEKASDIVNNQDSSGKSPLHSAAESGSMEAIELLLKYGADVNVRNFDGVTPLMVLAESYGRSNTIQAMQTLLAAGALIDIADYRSRRSALQRAAVAKNMSAVELLISTGAEVDSLDITRRTPLTNLMWDHVRNKQGTCHIDSDVMTIIVLLTQAGANLDLAVCEYSNPLVTAAFLQAAQLLSFFLDQGARPNVTFRSGVTPLLIATSKKDMECVKVLLKHNCCMTTKGKVYRKRLGMEYTFDPIEMALDDGSYHLVKLFLSAGYPATSFSSQLRERIKTDSAESNSMLSKELQQWLLSRISHPASLWELAVFSIRHILGQCLHKVVPVLPLPSKVKDSILLTHLLT</sequence>
<evidence type="ECO:0000313" key="4">
    <source>
        <dbReference type="Proteomes" id="UP001374579"/>
    </source>
</evidence>
<dbReference type="PANTHER" id="PTHR24118:SF99">
    <property type="entry name" value="POTE ANKYRIN DOMAIN FAMILY MEMBER 3C-RELATED"/>
    <property type="match status" value="1"/>
</dbReference>
<dbReference type="Gene3D" id="1.25.40.20">
    <property type="entry name" value="Ankyrin repeat-containing domain"/>
    <property type="match status" value="3"/>
</dbReference>
<feature type="repeat" description="ANK" evidence="1">
    <location>
        <begin position="123"/>
        <end position="155"/>
    </location>
</feature>
<dbReference type="PROSITE" id="PS50297">
    <property type="entry name" value="ANK_REP_REGION"/>
    <property type="match status" value="3"/>
</dbReference>
<reference evidence="3 4" key="1">
    <citation type="submission" date="2024-02" db="EMBL/GenBank/DDBJ databases">
        <title>Chromosome-scale genome assembly of the rough periwinkle Littorina saxatilis.</title>
        <authorList>
            <person name="De Jode A."/>
            <person name="Faria R."/>
            <person name="Formenti G."/>
            <person name="Sims Y."/>
            <person name="Smith T.P."/>
            <person name="Tracey A."/>
            <person name="Wood J.M.D."/>
            <person name="Zagrodzka Z.B."/>
            <person name="Johannesson K."/>
            <person name="Butlin R.K."/>
            <person name="Leder E.H."/>
        </authorList>
    </citation>
    <scope>NUCLEOTIDE SEQUENCE [LARGE SCALE GENOMIC DNA]</scope>
    <source>
        <strain evidence="3">Snail1</strain>
        <tissue evidence="3">Muscle</tissue>
    </source>
</reference>
<accession>A0AAN9ANU1</accession>
<comment type="caution">
    <text evidence="3">The sequence shown here is derived from an EMBL/GenBank/DDBJ whole genome shotgun (WGS) entry which is preliminary data.</text>
</comment>
<dbReference type="AlphaFoldDB" id="A0AAN9ANU1"/>
<dbReference type="InterPro" id="IPR001496">
    <property type="entry name" value="SOCS_box"/>
</dbReference>
<feature type="repeat" description="ANK" evidence="1">
    <location>
        <begin position="194"/>
        <end position="226"/>
    </location>
</feature>
<dbReference type="InterPro" id="IPR036770">
    <property type="entry name" value="Ankyrin_rpt-contain_sf"/>
</dbReference>
<dbReference type="PROSITE" id="PS50225">
    <property type="entry name" value="SOCS"/>
    <property type="match status" value="1"/>
</dbReference>
<evidence type="ECO:0000256" key="1">
    <source>
        <dbReference type="PROSITE-ProRule" id="PRU00023"/>
    </source>
</evidence>
<evidence type="ECO:0000313" key="3">
    <source>
        <dbReference type="EMBL" id="KAK7090327.1"/>
    </source>
</evidence>
<dbReference type="PRINTS" id="PR01415">
    <property type="entry name" value="ANKYRIN"/>
</dbReference>
<dbReference type="Pfam" id="PF12796">
    <property type="entry name" value="Ank_2"/>
    <property type="match status" value="3"/>
</dbReference>
<dbReference type="PROSITE" id="PS50088">
    <property type="entry name" value="ANK_REPEAT"/>
    <property type="match status" value="3"/>
</dbReference>